<dbReference type="GO" id="GO:0005634">
    <property type="term" value="C:nucleus"/>
    <property type="evidence" value="ECO:0007669"/>
    <property type="project" value="UniProtKB-SubCell"/>
</dbReference>
<dbReference type="PANTHER" id="PTHR31845:SF21">
    <property type="entry name" value="REGULATORY PROTEIN LEU3"/>
    <property type="match status" value="1"/>
</dbReference>
<dbReference type="AlphaFoldDB" id="A0A2K0TWT7"/>
<name>A0A2K0TWT7_TRIHA</name>
<evidence type="ECO:0000313" key="6">
    <source>
        <dbReference type="EMBL" id="PNP50008.1"/>
    </source>
</evidence>
<keyword evidence="5" id="KW-0539">Nucleus</keyword>
<evidence type="ECO:0000256" key="3">
    <source>
        <dbReference type="ARBA" id="ARBA00023125"/>
    </source>
</evidence>
<evidence type="ECO:0000256" key="2">
    <source>
        <dbReference type="ARBA" id="ARBA00023015"/>
    </source>
</evidence>
<evidence type="ECO:0000256" key="4">
    <source>
        <dbReference type="ARBA" id="ARBA00023163"/>
    </source>
</evidence>
<dbReference type="CDD" id="cd12148">
    <property type="entry name" value="fungal_TF_MHR"/>
    <property type="match status" value="1"/>
</dbReference>
<protein>
    <recommendedName>
        <fullName evidence="8">Transcription factor domain-containing protein</fullName>
    </recommendedName>
</protein>
<dbReference type="InterPro" id="IPR051089">
    <property type="entry name" value="prtT"/>
</dbReference>
<dbReference type="GO" id="GO:0000981">
    <property type="term" value="F:DNA-binding transcription factor activity, RNA polymerase II-specific"/>
    <property type="evidence" value="ECO:0007669"/>
    <property type="project" value="TreeGrafter"/>
</dbReference>
<accession>A0A2K0TWT7</accession>
<gene>
    <name evidence="6" type="ORF">THARTR1_09339</name>
</gene>
<evidence type="ECO:0000313" key="7">
    <source>
        <dbReference type="Proteomes" id="UP000236290"/>
    </source>
</evidence>
<evidence type="ECO:0000256" key="5">
    <source>
        <dbReference type="ARBA" id="ARBA00023242"/>
    </source>
</evidence>
<dbReference type="GO" id="GO:0000976">
    <property type="term" value="F:transcription cis-regulatory region binding"/>
    <property type="evidence" value="ECO:0007669"/>
    <property type="project" value="TreeGrafter"/>
</dbReference>
<keyword evidence="3" id="KW-0238">DNA-binding</keyword>
<proteinExistence type="predicted"/>
<keyword evidence="4" id="KW-0804">Transcription</keyword>
<dbReference type="PANTHER" id="PTHR31845">
    <property type="entry name" value="FINGER DOMAIN PROTEIN, PUTATIVE-RELATED"/>
    <property type="match status" value="1"/>
</dbReference>
<reference evidence="6 7" key="1">
    <citation type="submission" date="2017-02" db="EMBL/GenBank/DDBJ databases">
        <title>Genomes of Trichoderma spp. with biocontrol activity.</title>
        <authorList>
            <person name="Gardiner D."/>
            <person name="Kazan K."/>
            <person name="Vos C."/>
            <person name="Harvey P."/>
        </authorList>
    </citation>
    <scope>NUCLEOTIDE SEQUENCE [LARGE SCALE GENOMIC DNA]</scope>
    <source>
        <strain evidence="6 7">Tr1</strain>
    </source>
</reference>
<dbReference type="EMBL" id="MTYI01000172">
    <property type="protein sequence ID" value="PNP50008.1"/>
    <property type="molecule type" value="Genomic_DNA"/>
</dbReference>
<dbReference type="Proteomes" id="UP000236290">
    <property type="component" value="Unassembled WGS sequence"/>
</dbReference>
<evidence type="ECO:0008006" key="8">
    <source>
        <dbReference type="Google" id="ProtNLM"/>
    </source>
</evidence>
<keyword evidence="2" id="KW-0805">Transcription regulation</keyword>
<dbReference type="OrthoDB" id="3163292at2759"/>
<organism evidence="6 7">
    <name type="scientific">Trichoderma harzianum</name>
    <name type="common">Hypocrea lixii</name>
    <dbReference type="NCBI Taxonomy" id="5544"/>
    <lineage>
        <taxon>Eukaryota</taxon>
        <taxon>Fungi</taxon>
        <taxon>Dikarya</taxon>
        <taxon>Ascomycota</taxon>
        <taxon>Pezizomycotina</taxon>
        <taxon>Sordariomycetes</taxon>
        <taxon>Hypocreomycetidae</taxon>
        <taxon>Hypocreales</taxon>
        <taxon>Hypocreaceae</taxon>
        <taxon>Trichoderma</taxon>
    </lineage>
</organism>
<sequence length="362" mass="41172">MMVQTGTQMGLHRALNAEDFVKVPLHLSVYEYSEWVKTWEACNIVAQSVSVGCGLPATIQMHDWSLTVAPESTMSSPHDIALRWHLRIEQFRYRVSQALTSNALDPAGFMSARERLSLYRLLNASLVDLEREAINMTPITRYYLAAARLHLHSFYLFDEPSVDGYSDRIVVLYQTAYSLIEQCLEMDNQESGFFHYCPFFCYQVFVSAAFIILKVMMNGYFEKLLDIEAGKRLLNAAISSLRKMSVANNDLPGRLSDVIGFFCTLPDPRVISGDSVDDLRLRVRNRLSMSIVYDSLWEWRKHFQSDGGDNGSSEDKLTIPELRLFSLTSNAQPLFSSEDMQDAMMFDHLSSLADGFNLGWQG</sequence>
<comment type="caution">
    <text evidence="6">The sequence shown here is derived from an EMBL/GenBank/DDBJ whole genome shotgun (WGS) entry which is preliminary data.</text>
</comment>
<comment type="subcellular location">
    <subcellularLocation>
        <location evidence="1">Nucleus</location>
    </subcellularLocation>
</comment>
<evidence type="ECO:0000256" key="1">
    <source>
        <dbReference type="ARBA" id="ARBA00004123"/>
    </source>
</evidence>